<proteinExistence type="predicted"/>
<accession>A0ACC0HEA3</accession>
<name>A0ACC0HEA3_9ERIC</name>
<dbReference type="Proteomes" id="UP001060215">
    <property type="component" value="Chromosome 5"/>
</dbReference>
<comment type="caution">
    <text evidence="1">The sequence shown here is derived from an EMBL/GenBank/DDBJ whole genome shotgun (WGS) entry which is preliminary data.</text>
</comment>
<keyword evidence="2" id="KW-1185">Reference proteome</keyword>
<evidence type="ECO:0000313" key="1">
    <source>
        <dbReference type="EMBL" id="KAI8011912.1"/>
    </source>
</evidence>
<reference evidence="1 2" key="1">
    <citation type="journal article" date="2022" name="Plant J.">
        <title>Chromosome-level genome of Camellia lanceoleosa provides a valuable resource for understanding genome evolution and self-incompatibility.</title>
        <authorList>
            <person name="Gong W."/>
            <person name="Xiao S."/>
            <person name="Wang L."/>
            <person name="Liao Z."/>
            <person name="Chang Y."/>
            <person name="Mo W."/>
            <person name="Hu G."/>
            <person name="Li W."/>
            <person name="Zhao G."/>
            <person name="Zhu H."/>
            <person name="Hu X."/>
            <person name="Ji K."/>
            <person name="Xiang X."/>
            <person name="Song Q."/>
            <person name="Yuan D."/>
            <person name="Jin S."/>
            <person name="Zhang L."/>
        </authorList>
    </citation>
    <scope>NUCLEOTIDE SEQUENCE [LARGE SCALE GENOMIC DNA]</scope>
    <source>
        <strain evidence="1">SQ_2022a</strain>
    </source>
</reference>
<sequence length="179" mass="19661">MITDDLQVIPGSTAACISLFRKLGIKDGNEVEERTVEIGAKEDSLGGNSKTTIIANVSPSICSANGTLSTLKFAQRAKLIQNNAKINEDASGNVTALQRQIQQLQGQLSFLMKHYDISRSVPSYQQSRLADSSEEYESSGERNTCDNHNTRSIPKRKAQQREEDAQRAKMVLSQSQSQA</sequence>
<evidence type="ECO:0000313" key="2">
    <source>
        <dbReference type="Proteomes" id="UP001060215"/>
    </source>
</evidence>
<dbReference type="EMBL" id="CM045762">
    <property type="protein sequence ID" value="KAI8011912.1"/>
    <property type="molecule type" value="Genomic_DNA"/>
</dbReference>
<organism evidence="1 2">
    <name type="scientific">Camellia lanceoleosa</name>
    <dbReference type="NCBI Taxonomy" id="1840588"/>
    <lineage>
        <taxon>Eukaryota</taxon>
        <taxon>Viridiplantae</taxon>
        <taxon>Streptophyta</taxon>
        <taxon>Embryophyta</taxon>
        <taxon>Tracheophyta</taxon>
        <taxon>Spermatophyta</taxon>
        <taxon>Magnoliopsida</taxon>
        <taxon>eudicotyledons</taxon>
        <taxon>Gunneridae</taxon>
        <taxon>Pentapetalae</taxon>
        <taxon>asterids</taxon>
        <taxon>Ericales</taxon>
        <taxon>Theaceae</taxon>
        <taxon>Camellia</taxon>
    </lineage>
</organism>
<gene>
    <name evidence="1" type="ORF">LOK49_LG06G02623</name>
</gene>
<protein>
    <submittedName>
        <fullName evidence="1">Kinesin-like protein KIN-12C</fullName>
    </submittedName>
</protein>